<name>A0A8H4AQ31_GIGMA</name>
<reference evidence="1 2" key="1">
    <citation type="journal article" date="2019" name="Environ. Microbiol.">
        <title>At the nexus of three kingdoms: the genome of the mycorrhizal fungus Gigaspora margarita provides insights into plant, endobacterial and fungal interactions.</title>
        <authorList>
            <person name="Venice F."/>
            <person name="Ghignone S."/>
            <person name="Salvioli di Fossalunga A."/>
            <person name="Amselem J."/>
            <person name="Novero M."/>
            <person name="Xianan X."/>
            <person name="Sedzielewska Toro K."/>
            <person name="Morin E."/>
            <person name="Lipzen A."/>
            <person name="Grigoriev I.V."/>
            <person name="Henrissat B."/>
            <person name="Martin F.M."/>
            <person name="Bonfante P."/>
        </authorList>
    </citation>
    <scope>NUCLEOTIDE SEQUENCE [LARGE SCALE GENOMIC DNA]</scope>
    <source>
        <strain evidence="1 2">BEG34</strain>
    </source>
</reference>
<protein>
    <submittedName>
        <fullName evidence="1">Uncharacterized protein</fullName>
    </submittedName>
</protein>
<proteinExistence type="predicted"/>
<evidence type="ECO:0000313" key="2">
    <source>
        <dbReference type="Proteomes" id="UP000439903"/>
    </source>
</evidence>
<keyword evidence="2" id="KW-1185">Reference proteome</keyword>
<dbReference type="EMBL" id="WTPW01000334">
    <property type="protein sequence ID" value="KAF0521618.1"/>
    <property type="molecule type" value="Genomic_DNA"/>
</dbReference>
<dbReference type="AlphaFoldDB" id="A0A8H4AQ31"/>
<dbReference type="Proteomes" id="UP000439903">
    <property type="component" value="Unassembled WGS sequence"/>
</dbReference>
<organism evidence="1 2">
    <name type="scientific">Gigaspora margarita</name>
    <dbReference type="NCBI Taxonomy" id="4874"/>
    <lineage>
        <taxon>Eukaryota</taxon>
        <taxon>Fungi</taxon>
        <taxon>Fungi incertae sedis</taxon>
        <taxon>Mucoromycota</taxon>
        <taxon>Glomeromycotina</taxon>
        <taxon>Glomeromycetes</taxon>
        <taxon>Diversisporales</taxon>
        <taxon>Gigasporaceae</taxon>
        <taxon>Gigaspora</taxon>
    </lineage>
</organism>
<sequence>MELSLEESGQLAQTPSNQLMTSSVAEIKTNLYRLPQPAAIDIKFLSENPYLAQQQSLDSHEQTQVIDNGN</sequence>
<gene>
    <name evidence="1" type="ORF">F8M41_015754</name>
</gene>
<evidence type="ECO:0000313" key="1">
    <source>
        <dbReference type="EMBL" id="KAF0521618.1"/>
    </source>
</evidence>
<dbReference type="OrthoDB" id="10580260at2759"/>
<accession>A0A8H4AQ31</accession>
<comment type="caution">
    <text evidence="1">The sequence shown here is derived from an EMBL/GenBank/DDBJ whole genome shotgun (WGS) entry which is preliminary data.</text>
</comment>